<feature type="compositionally biased region" description="Low complexity" evidence="3">
    <location>
        <begin position="12"/>
        <end position="21"/>
    </location>
</feature>
<name>A0A9P8W537_9HYPO</name>
<keyword evidence="1" id="KW-0677">Repeat</keyword>
<evidence type="ECO:0000256" key="1">
    <source>
        <dbReference type="ARBA" id="ARBA00022737"/>
    </source>
</evidence>
<dbReference type="AlphaFoldDB" id="A0A9P8W537"/>
<dbReference type="Gene3D" id="2.130.10.30">
    <property type="entry name" value="Regulator of chromosome condensation 1/beta-lactamase-inhibitor protein II"/>
    <property type="match status" value="1"/>
</dbReference>
<feature type="repeat" description="RCC1" evidence="2">
    <location>
        <begin position="557"/>
        <end position="611"/>
    </location>
</feature>
<protein>
    <submittedName>
        <fullName evidence="5">Regulator of chromosome condensation 1/beta-lactamase-inhibitor protein II</fullName>
    </submittedName>
</protein>
<proteinExistence type="predicted"/>
<dbReference type="PANTHER" id="PTHR22870">
    <property type="entry name" value="REGULATOR OF CHROMOSOME CONDENSATION"/>
    <property type="match status" value="1"/>
</dbReference>
<feature type="domain" description="RCC1-like" evidence="4">
    <location>
        <begin position="188"/>
        <end position="607"/>
    </location>
</feature>
<comment type="caution">
    <text evidence="5">The sequence shown here is derived from an EMBL/GenBank/DDBJ whole genome shotgun (WGS) entry which is preliminary data.</text>
</comment>
<feature type="repeat" description="RCC1" evidence="2">
    <location>
        <begin position="320"/>
        <end position="377"/>
    </location>
</feature>
<reference evidence="5 6" key="1">
    <citation type="journal article" date="2021" name="Nat. Commun.">
        <title>Genetic determinants of endophytism in the Arabidopsis root mycobiome.</title>
        <authorList>
            <person name="Mesny F."/>
            <person name="Miyauchi S."/>
            <person name="Thiergart T."/>
            <person name="Pickel B."/>
            <person name="Atanasova L."/>
            <person name="Karlsson M."/>
            <person name="Huettel B."/>
            <person name="Barry K.W."/>
            <person name="Haridas S."/>
            <person name="Chen C."/>
            <person name="Bauer D."/>
            <person name="Andreopoulos W."/>
            <person name="Pangilinan J."/>
            <person name="LaButti K."/>
            <person name="Riley R."/>
            <person name="Lipzen A."/>
            <person name="Clum A."/>
            <person name="Drula E."/>
            <person name="Henrissat B."/>
            <person name="Kohler A."/>
            <person name="Grigoriev I.V."/>
            <person name="Martin F.M."/>
            <person name="Hacquard S."/>
        </authorList>
    </citation>
    <scope>NUCLEOTIDE SEQUENCE [LARGE SCALE GENOMIC DNA]</scope>
    <source>
        <strain evidence="5 6">MPI-CAGE-CH-0241</strain>
    </source>
</reference>
<feature type="repeat" description="RCC1" evidence="2">
    <location>
        <begin position="432"/>
        <end position="488"/>
    </location>
</feature>
<feature type="repeat" description="RCC1" evidence="2">
    <location>
        <begin position="244"/>
        <end position="319"/>
    </location>
</feature>
<evidence type="ECO:0000313" key="5">
    <source>
        <dbReference type="EMBL" id="KAH6888164.1"/>
    </source>
</evidence>
<feature type="region of interest" description="Disordered" evidence="3">
    <location>
        <begin position="152"/>
        <end position="181"/>
    </location>
</feature>
<dbReference type="Pfam" id="PF25390">
    <property type="entry name" value="WD40_RLD"/>
    <property type="match status" value="1"/>
</dbReference>
<dbReference type="PRINTS" id="PR00633">
    <property type="entry name" value="RCCNDNSATION"/>
</dbReference>
<dbReference type="OrthoDB" id="61110at2759"/>
<dbReference type="InterPro" id="IPR009091">
    <property type="entry name" value="RCC1/BLIP-II"/>
</dbReference>
<dbReference type="EMBL" id="JAGPYM010000013">
    <property type="protein sequence ID" value="KAH6888164.1"/>
    <property type="molecule type" value="Genomic_DNA"/>
</dbReference>
<feature type="repeat" description="RCC1" evidence="2">
    <location>
        <begin position="489"/>
        <end position="556"/>
    </location>
</feature>
<dbReference type="InterPro" id="IPR051210">
    <property type="entry name" value="Ub_ligase/GEF_domain"/>
</dbReference>
<feature type="compositionally biased region" description="Low complexity" evidence="3">
    <location>
        <begin position="54"/>
        <end position="73"/>
    </location>
</feature>
<dbReference type="PROSITE" id="PS00626">
    <property type="entry name" value="RCC1_2"/>
    <property type="match status" value="4"/>
</dbReference>
<dbReference type="InterPro" id="IPR058923">
    <property type="entry name" value="RCC1-like_dom"/>
</dbReference>
<feature type="compositionally biased region" description="Basic residues" evidence="3">
    <location>
        <begin position="153"/>
        <end position="162"/>
    </location>
</feature>
<dbReference type="InterPro" id="IPR000408">
    <property type="entry name" value="Reg_chr_condens"/>
</dbReference>
<organism evidence="5 6">
    <name type="scientific">Thelonectria olida</name>
    <dbReference type="NCBI Taxonomy" id="1576542"/>
    <lineage>
        <taxon>Eukaryota</taxon>
        <taxon>Fungi</taxon>
        <taxon>Dikarya</taxon>
        <taxon>Ascomycota</taxon>
        <taxon>Pezizomycotina</taxon>
        <taxon>Sordariomycetes</taxon>
        <taxon>Hypocreomycetidae</taxon>
        <taxon>Hypocreales</taxon>
        <taxon>Nectriaceae</taxon>
        <taxon>Thelonectria</taxon>
    </lineage>
</organism>
<feature type="repeat" description="RCC1" evidence="2">
    <location>
        <begin position="378"/>
        <end position="431"/>
    </location>
</feature>
<gene>
    <name evidence="5" type="ORF">B0T10DRAFT_538866</name>
</gene>
<evidence type="ECO:0000259" key="4">
    <source>
        <dbReference type="Pfam" id="PF25390"/>
    </source>
</evidence>
<dbReference type="SUPFAM" id="SSF50985">
    <property type="entry name" value="RCC1/BLIP-II"/>
    <property type="match status" value="1"/>
</dbReference>
<feature type="repeat" description="RCC1" evidence="2">
    <location>
        <begin position="186"/>
        <end position="243"/>
    </location>
</feature>
<dbReference type="PROSITE" id="PS50012">
    <property type="entry name" value="RCC1_3"/>
    <property type="match status" value="7"/>
</dbReference>
<feature type="compositionally biased region" description="Basic residues" evidence="3">
    <location>
        <begin position="1"/>
        <end position="11"/>
    </location>
</feature>
<accession>A0A9P8W537</accession>
<dbReference type="PANTHER" id="PTHR22870:SF408">
    <property type="entry name" value="OS09G0560450 PROTEIN"/>
    <property type="match status" value="1"/>
</dbReference>
<evidence type="ECO:0000256" key="3">
    <source>
        <dbReference type="SAM" id="MobiDB-lite"/>
    </source>
</evidence>
<feature type="compositionally biased region" description="Polar residues" evidence="3">
    <location>
        <begin position="166"/>
        <end position="181"/>
    </location>
</feature>
<evidence type="ECO:0000313" key="6">
    <source>
        <dbReference type="Proteomes" id="UP000777438"/>
    </source>
</evidence>
<evidence type="ECO:0000256" key="2">
    <source>
        <dbReference type="PROSITE-ProRule" id="PRU00235"/>
    </source>
</evidence>
<dbReference type="Proteomes" id="UP000777438">
    <property type="component" value="Unassembled WGS sequence"/>
</dbReference>
<sequence>MARMRRTRQAKLAKATAPAPARIEGLVDSKVAPAHALGAHHPRLGPAPKPGHPRTISTRRTSRAAAKAAETRTPPGSPRVPDITEPPSRNLRKRKSPADGGKSHLQIENLAAPKKPKINEEVTRTFTRTTRSTTTIIKKETPKVVLKIEKKPVKPPKARAPRIARGTNQPTQSSLPITTRPPTEPLAILVFGTGDFAELGLGPQRRCSPVPVINPYLDPNRESAYHVVQFACGGMHTVALTADNKIVTWGVNDNGALGRDTEWDEGEMRDIDDESDDEEVSLNPRESTPEEIDMKHFPAGTRFAQVAASDSCTLALTDTGMVYAWGTFLDPNGNQRFGTDATGRIIKKQETPVLIPELKNIKQIACGDNHALALDKKGVIWAWGSGHKNQLGKRIRTREADNFKPIRVEIFRQKAQYIASGSYHSFALDQNGNVWSWGINGFGQAGDPLSAGEHEAMLPYPRKIAGLGGRGVHTIAAGEHHSAAVTDDGKCLVFGRIDGGQLGVEFTQRQLQDESHILLDERNKPRICIRPTPVTGIGAVADVACNTGHTVFIAKDGTGYATGLGSEGQLGNGREDDAETPQRFKGLHSLYRRRLVLAGAGAGFSIVAARANAS</sequence>
<feature type="region of interest" description="Disordered" evidence="3">
    <location>
        <begin position="1"/>
        <end position="106"/>
    </location>
</feature>
<dbReference type="PROSITE" id="PS00625">
    <property type="entry name" value="RCC1_1"/>
    <property type="match status" value="1"/>
</dbReference>
<keyword evidence="6" id="KW-1185">Reference proteome</keyword>